<organism evidence="1 2">
    <name type="scientific">Rhabditophanes sp. KR3021</name>
    <dbReference type="NCBI Taxonomy" id="114890"/>
    <lineage>
        <taxon>Eukaryota</taxon>
        <taxon>Metazoa</taxon>
        <taxon>Ecdysozoa</taxon>
        <taxon>Nematoda</taxon>
        <taxon>Chromadorea</taxon>
        <taxon>Rhabditida</taxon>
        <taxon>Tylenchina</taxon>
        <taxon>Panagrolaimomorpha</taxon>
        <taxon>Strongyloidoidea</taxon>
        <taxon>Alloionematidae</taxon>
        <taxon>Rhabditophanes</taxon>
    </lineage>
</organism>
<sequence length="541" mass="60955">MDKQMNHEVLLTDMYQFTMCYGYFKAGIHNQTAVFDLFFRKSPFGGEYTIFGGLEDCINYVKDFKFTQTDMSYLKELLPSNIPQSFYEYLHNLDFSKVKITAISEGNVVFPRVPLITVEGPIGICQLLETPFLNFVNFSSLIATNAARFRHVAGPRINLLELGLRRAQGPNGGLTASKYSYIGGFDGTSNVLAGKLYGVPVKGTQAHAFVTAFDKDEPLNDPMILNQHTNKMENIFDLAEAKLHSFNAVKDLKRSEEDVNMSEFKAFCAWAVAFPNNFLVLIDTFKVLKSGVINFLAVAFALDDLGYQSIGVRIDSGDLSYLSLEVRAIFSNFSRHFPNHAQCIANFKIVVSNDINEGTIDSINRQGHSIDSYGVGTHLVTCQRQPALGCVYKLVCLADTPKIKISEDVAKLTIPFKKHCFRLYGKNGKAMLDYMTEDENEIPEPQKEMFCFHPFDATKRARVIPFTVKKLNVVYWDGGQVATPLPSIHQIKNNKDIAMAEIREDHLRSLNPTPFKVSLSENMYNMLHTLWLANTPISRLE</sequence>
<evidence type="ECO:0000313" key="1">
    <source>
        <dbReference type="Proteomes" id="UP000095286"/>
    </source>
</evidence>
<reference evidence="2" key="1">
    <citation type="submission" date="2016-11" db="UniProtKB">
        <authorList>
            <consortium name="WormBaseParasite"/>
        </authorList>
    </citation>
    <scope>IDENTIFICATION</scope>
    <source>
        <strain evidence="2">KR3021</strain>
    </source>
</reference>
<dbReference type="Proteomes" id="UP000095286">
    <property type="component" value="Unplaced"/>
</dbReference>
<accession>A0AC35TU94</accession>
<proteinExistence type="predicted"/>
<evidence type="ECO:0000313" key="2">
    <source>
        <dbReference type="WBParaSite" id="RSKR_0000434300.1"/>
    </source>
</evidence>
<protein>
    <submittedName>
        <fullName evidence="2">Nicotinate phosphoribosyltransferase</fullName>
    </submittedName>
</protein>
<dbReference type="WBParaSite" id="RSKR_0000434300.1">
    <property type="protein sequence ID" value="RSKR_0000434300.1"/>
    <property type="gene ID" value="RSKR_0000434300"/>
</dbReference>
<name>A0AC35TU94_9BILA</name>